<evidence type="ECO:0000313" key="8">
    <source>
        <dbReference type="Proteomes" id="UP000266889"/>
    </source>
</evidence>
<evidence type="ECO:0000256" key="1">
    <source>
        <dbReference type="ARBA" id="ARBA00001974"/>
    </source>
</evidence>
<dbReference type="Gene3D" id="3.30.465.10">
    <property type="match status" value="1"/>
</dbReference>
<dbReference type="InterPro" id="IPR050416">
    <property type="entry name" value="FAD-linked_Oxidoreductase"/>
</dbReference>
<comment type="cofactor">
    <cofactor evidence="1">
        <name>FAD</name>
        <dbReference type="ChEBI" id="CHEBI:57692"/>
    </cofactor>
</comment>
<keyword evidence="8" id="KW-1185">Reference proteome</keyword>
<dbReference type="InterPro" id="IPR036318">
    <property type="entry name" value="FAD-bd_PCMH-like_sf"/>
</dbReference>
<dbReference type="PANTHER" id="PTHR42973">
    <property type="entry name" value="BINDING OXIDOREDUCTASE, PUTATIVE (AFU_ORTHOLOGUE AFUA_1G17690)-RELATED"/>
    <property type="match status" value="1"/>
</dbReference>
<dbReference type="InterPro" id="IPR006094">
    <property type="entry name" value="Oxid_FAD_bind_N"/>
</dbReference>
<dbReference type="PROSITE" id="PS51387">
    <property type="entry name" value="FAD_PCMH"/>
    <property type="match status" value="1"/>
</dbReference>
<dbReference type="GO" id="GO:0071949">
    <property type="term" value="F:FAD binding"/>
    <property type="evidence" value="ECO:0007669"/>
    <property type="project" value="InterPro"/>
</dbReference>
<evidence type="ECO:0000256" key="3">
    <source>
        <dbReference type="ARBA" id="ARBA00022630"/>
    </source>
</evidence>
<dbReference type="Pfam" id="PF01565">
    <property type="entry name" value="FAD_binding_4"/>
    <property type="match status" value="1"/>
</dbReference>
<dbReference type="InterPro" id="IPR012951">
    <property type="entry name" value="BBE"/>
</dbReference>
<dbReference type="OrthoDB" id="9775082at2"/>
<dbReference type="Pfam" id="PF08031">
    <property type="entry name" value="BBE"/>
    <property type="match status" value="1"/>
</dbReference>
<sequence length="449" mass="48013">MTTTSPRFDGRLLTPGDPGYDAARTVWNAMIDRRPRMIVQVASVADVVAAVRLARELDLEIGVRCGGHNVAGLAVPANGLMIDLTPLNGVRVDPIRRRARVQGGALLGALDRASQPYGLATTAGNVSHTGVGGLTLGGGMGWLARQHGLACDNVISYTMVTADGEVVTASRTENPDLYWGLRGGGGNFGIVTDFDFRLHHTGTRTLVAEFDFRAEDAVPVLEGWRDLNAVAPRQATFTADVHSTARGPLATVGFVWVGDPAQGHRLLPALRALGRPVAERVSTPSYLELQQRDDTVGGHAYRRYSSAHYLRQFPTAAIEAFLLRGASDLHTGAHLANVGLQAHGGAIADVADADAAFSHRGTMFEFGAGSRWTAPSEDDIRMAAARSAAAALDPYADGVYVNSLAADEGQRGVRRAYPTAKLARLTALKTIWDPRNVFHLNHNIRPHSQ</sequence>
<dbReference type="GO" id="GO:0016491">
    <property type="term" value="F:oxidoreductase activity"/>
    <property type="evidence" value="ECO:0007669"/>
    <property type="project" value="UniProtKB-KW"/>
</dbReference>
<feature type="domain" description="FAD-binding PCMH-type" evidence="6">
    <location>
        <begin position="31"/>
        <end position="201"/>
    </location>
</feature>
<dbReference type="PANTHER" id="PTHR42973:SF39">
    <property type="entry name" value="FAD-BINDING PCMH-TYPE DOMAIN-CONTAINING PROTEIN"/>
    <property type="match status" value="1"/>
</dbReference>
<evidence type="ECO:0000313" key="7">
    <source>
        <dbReference type="EMBL" id="RQX10272.1"/>
    </source>
</evidence>
<dbReference type="InterPro" id="IPR016169">
    <property type="entry name" value="FAD-bd_PCMH_sub2"/>
</dbReference>
<comment type="similarity">
    <text evidence="2">Belongs to the oxygen-dependent FAD-linked oxidoreductase family.</text>
</comment>
<dbReference type="InterPro" id="IPR016167">
    <property type="entry name" value="FAD-bd_PCMH_sub1"/>
</dbReference>
<keyword evidence="3" id="KW-0285">Flavoprotein</keyword>
<dbReference type="AlphaFoldDB" id="A0A3N9XBP6"/>
<dbReference type="InterPro" id="IPR016166">
    <property type="entry name" value="FAD-bd_PCMH"/>
</dbReference>
<dbReference type="SUPFAM" id="SSF56176">
    <property type="entry name" value="FAD-binding/transporter-associated domain-like"/>
    <property type="match status" value="1"/>
</dbReference>
<evidence type="ECO:0000256" key="5">
    <source>
        <dbReference type="ARBA" id="ARBA00023002"/>
    </source>
</evidence>
<protein>
    <submittedName>
        <fullName evidence="7">FAD-binding oxidoreductase</fullName>
    </submittedName>
</protein>
<name>A0A3N9XBP6_9ACTN</name>
<evidence type="ECO:0000256" key="2">
    <source>
        <dbReference type="ARBA" id="ARBA00005466"/>
    </source>
</evidence>
<evidence type="ECO:0000256" key="4">
    <source>
        <dbReference type="ARBA" id="ARBA00022827"/>
    </source>
</evidence>
<keyword evidence="4" id="KW-0274">FAD</keyword>
<dbReference type="Proteomes" id="UP000266889">
    <property type="component" value="Unassembled WGS sequence"/>
</dbReference>
<dbReference type="Gene3D" id="3.30.43.10">
    <property type="entry name" value="Uridine Diphospho-n-acetylenolpyruvylglucosamine Reductase, domain 2"/>
    <property type="match status" value="1"/>
</dbReference>
<dbReference type="EMBL" id="QGSY01000159">
    <property type="protein sequence ID" value="RQX10272.1"/>
    <property type="molecule type" value="Genomic_DNA"/>
</dbReference>
<comment type="caution">
    <text evidence="7">The sequence shown here is derived from an EMBL/GenBank/DDBJ whole genome shotgun (WGS) entry which is preliminary data.</text>
</comment>
<keyword evidence="5" id="KW-0560">Oxidoreductase</keyword>
<accession>A0A3N9XBP6</accession>
<dbReference type="RefSeq" id="WP_124855937.1">
    <property type="nucleotide sequence ID" value="NZ_JBEXYX010000016.1"/>
</dbReference>
<evidence type="ECO:0000259" key="6">
    <source>
        <dbReference type="PROSITE" id="PS51387"/>
    </source>
</evidence>
<gene>
    <name evidence="7" type="ORF">DLJ58_12320</name>
</gene>
<organism evidence="7 8">
    <name type="scientific">Micromonospora arida</name>
    <dbReference type="NCBI Taxonomy" id="2203715"/>
    <lineage>
        <taxon>Bacteria</taxon>
        <taxon>Bacillati</taxon>
        <taxon>Actinomycetota</taxon>
        <taxon>Actinomycetes</taxon>
        <taxon>Micromonosporales</taxon>
        <taxon>Micromonosporaceae</taxon>
        <taxon>Micromonospora</taxon>
    </lineage>
</organism>
<proteinExistence type="inferred from homology"/>
<reference evidence="7 8" key="1">
    <citation type="submission" date="2018-05" db="EMBL/GenBank/DDBJ databases">
        <title>Micromonospora from Atacama Desert.</title>
        <authorList>
            <person name="Carro L."/>
            <person name="Goodfellow M."/>
            <person name="Klenk H.-P."/>
        </authorList>
    </citation>
    <scope>NUCLEOTIDE SEQUENCE [LARGE SCALE GENOMIC DNA]</scope>
    <source>
        <strain evidence="7 8">LB32</strain>
    </source>
</reference>
<dbReference type="Gene3D" id="3.40.462.20">
    <property type="match status" value="1"/>
</dbReference>